<protein>
    <submittedName>
        <fullName evidence="1">Uncharacterized protein</fullName>
    </submittedName>
</protein>
<proteinExistence type="predicted"/>
<comment type="caution">
    <text evidence="1">The sequence shown here is derived from an EMBL/GenBank/DDBJ whole genome shotgun (WGS) entry which is preliminary data.</text>
</comment>
<gene>
    <name evidence="1" type="ORF">E2C01_013340</name>
</gene>
<dbReference type="Proteomes" id="UP000324222">
    <property type="component" value="Unassembled WGS sequence"/>
</dbReference>
<accession>A0A5B7DH07</accession>
<organism evidence="1 2">
    <name type="scientific">Portunus trituberculatus</name>
    <name type="common">Swimming crab</name>
    <name type="synonym">Neptunus trituberculatus</name>
    <dbReference type="NCBI Taxonomy" id="210409"/>
    <lineage>
        <taxon>Eukaryota</taxon>
        <taxon>Metazoa</taxon>
        <taxon>Ecdysozoa</taxon>
        <taxon>Arthropoda</taxon>
        <taxon>Crustacea</taxon>
        <taxon>Multicrustacea</taxon>
        <taxon>Malacostraca</taxon>
        <taxon>Eumalacostraca</taxon>
        <taxon>Eucarida</taxon>
        <taxon>Decapoda</taxon>
        <taxon>Pleocyemata</taxon>
        <taxon>Brachyura</taxon>
        <taxon>Eubrachyura</taxon>
        <taxon>Portunoidea</taxon>
        <taxon>Portunidae</taxon>
        <taxon>Portuninae</taxon>
        <taxon>Portunus</taxon>
    </lineage>
</organism>
<evidence type="ECO:0000313" key="2">
    <source>
        <dbReference type="Proteomes" id="UP000324222"/>
    </source>
</evidence>
<dbReference type="EMBL" id="VSRR010000868">
    <property type="protein sequence ID" value="MPC20396.1"/>
    <property type="molecule type" value="Genomic_DNA"/>
</dbReference>
<evidence type="ECO:0000313" key="1">
    <source>
        <dbReference type="EMBL" id="MPC20396.1"/>
    </source>
</evidence>
<keyword evidence="2" id="KW-1185">Reference proteome</keyword>
<reference evidence="1 2" key="1">
    <citation type="submission" date="2019-05" db="EMBL/GenBank/DDBJ databases">
        <title>Another draft genome of Portunus trituberculatus and its Hox gene families provides insights of decapod evolution.</title>
        <authorList>
            <person name="Jeong J.-H."/>
            <person name="Song I."/>
            <person name="Kim S."/>
            <person name="Choi T."/>
            <person name="Kim D."/>
            <person name="Ryu S."/>
            <person name="Kim W."/>
        </authorList>
    </citation>
    <scope>NUCLEOTIDE SEQUENCE [LARGE SCALE GENOMIC DNA]</scope>
    <source>
        <tissue evidence="1">Muscle</tissue>
    </source>
</reference>
<sequence length="48" mass="5463">MKLSNHTKKLMVKMHPSSEGVNLVKSCHLLPGEWRRNINIPMCVCVCV</sequence>
<dbReference type="AlphaFoldDB" id="A0A5B7DH07"/>
<name>A0A5B7DH07_PORTR</name>